<keyword evidence="2" id="KW-1133">Transmembrane helix</keyword>
<keyword evidence="2" id="KW-0812">Transmembrane</keyword>
<proteinExistence type="predicted"/>
<keyword evidence="2" id="KW-0472">Membrane</keyword>
<evidence type="ECO:0000256" key="1">
    <source>
        <dbReference type="SAM" id="Coils"/>
    </source>
</evidence>
<organism evidence="3">
    <name type="scientific">Streptococcus anginosus subsp. anginosus</name>
    <dbReference type="NCBI Taxonomy" id="1671923"/>
    <lineage>
        <taxon>Bacteria</taxon>
        <taxon>Bacillati</taxon>
        <taxon>Bacillota</taxon>
        <taxon>Bacilli</taxon>
        <taxon>Lactobacillales</taxon>
        <taxon>Streptococcaceae</taxon>
        <taxon>Streptococcus</taxon>
        <taxon>Streptococcus anginosus group</taxon>
    </lineage>
</organism>
<dbReference type="EMBL" id="LC229233">
    <property type="protein sequence ID" value="BBC53690.1"/>
    <property type="molecule type" value="Genomic_DNA"/>
</dbReference>
<feature type="coiled-coil region" evidence="1">
    <location>
        <begin position="85"/>
        <end position="112"/>
    </location>
</feature>
<keyword evidence="3" id="KW-0614">Plasmid</keyword>
<dbReference type="AlphaFoldDB" id="A0A2Z5XV51"/>
<evidence type="ECO:0008006" key="4">
    <source>
        <dbReference type="Google" id="ProtNLM"/>
    </source>
</evidence>
<dbReference type="RefSeq" id="WP_176453895.1">
    <property type="nucleotide sequence ID" value="NZ_LC229233.1"/>
</dbReference>
<evidence type="ECO:0000256" key="2">
    <source>
        <dbReference type="SAM" id="Phobius"/>
    </source>
</evidence>
<accession>A0A2Z5XV51</accession>
<name>A0A2Z5XV51_STRAP</name>
<sequence>MSKTIKEIADELCVSKTAIRNKMTDDFRSKWVQTSITNGVQTLVITEEGVNILKSMFRSGNHTAKLGANKPQTEAVSNAFYEQQILKQLEQIEILQKLLDQQQQLLLNEQKKSQIFLENKENKQEKTPLYFEERFRQLSENNQHYLEMLRKSKWHQLLLSILAVLLILIVVVLTFLLLAR</sequence>
<reference evidence="3" key="1">
    <citation type="journal article" date="2018" name="Plasmid">
        <title>A novel plasmid, pSAA0430-08, from Streptococcus anginosus subsp. anginosus strain 0430-08.</title>
        <authorList>
            <person name="Tabata A."/>
            <person name="Deutsch D."/>
            <person name="Otsuka S."/>
            <person name="Verratti K."/>
            <person name="Tomoyasu T."/>
            <person name="Nagamune H."/>
            <person name="Fischetti V.A."/>
        </authorList>
    </citation>
    <scope>NUCLEOTIDE SEQUENCE</scope>
    <source>
        <strain evidence="3">0430-08</strain>
        <plasmid evidence="3">pSAA0430-08</plasmid>
    </source>
</reference>
<evidence type="ECO:0000313" key="3">
    <source>
        <dbReference type="EMBL" id="BBC53690.1"/>
    </source>
</evidence>
<geneLocation type="plasmid" evidence="3">
    <name>pSAA0430-08</name>
</geneLocation>
<feature type="transmembrane region" description="Helical" evidence="2">
    <location>
        <begin position="157"/>
        <end position="179"/>
    </location>
</feature>
<keyword evidence="1" id="KW-0175">Coiled coil</keyword>
<protein>
    <recommendedName>
        <fullName evidence="4">DUF536 domain-containing protein</fullName>
    </recommendedName>
</protein>